<evidence type="ECO:0000256" key="3">
    <source>
        <dbReference type="ARBA" id="ARBA00023134"/>
    </source>
</evidence>
<evidence type="ECO:0000256" key="1">
    <source>
        <dbReference type="ARBA" id="ARBA00008535"/>
    </source>
</evidence>
<dbReference type="PANTHER" id="PTHR10903">
    <property type="entry name" value="GTPASE, IMAP FAMILY MEMBER-RELATED"/>
    <property type="match status" value="1"/>
</dbReference>
<dbReference type="GeneID" id="103374531"/>
<reference evidence="7" key="1">
    <citation type="submission" date="2025-08" db="UniProtKB">
        <authorList>
            <consortium name="RefSeq"/>
        </authorList>
    </citation>
    <scope>IDENTIFICATION</scope>
</reference>
<proteinExistence type="inferred from homology"/>
<sequence>MADDQVQITRWTSVSDDVQPVKRRSSIDILRPEMSEQKVVLLGNSWSGRSSVGNFILGEKKFNTEVEPERCQSVRGRQNDRQMVLINTPDLLHPNISDDKLTEHVELCVRLSAPGPHVFLLVLQPEDFTEEHRLRLQTVLKQFSDQSFDRSVVMMLTAREEGLVGYPNQPPINDIIKSCRSTFLWRETTEHSELMKCLDQIERVNKGSSESSVASTISDISVTASAFRIVLLGKSDDKKTRLGHLILSKKDTHFSKPSSVNQCPVADGEWKGKTVTICKPKNLFRLPVEALEEEMKRCVACCSPGPNVLLLFVKPSSFNEKKRQRLKRILSLFGEDAFKHSMVVMTHEGTESSAVNQLLEDCEERQYHMVNNDQRSLMKTISSIVHQNKGAFLTITEETRRPKSEPIKPPLNLVLCGRRGAEKTSAAEAILGQTELHSASSSSVKVQGEVCGRRVSLLELPALYGKPQEAVMEESFRCISLCDPEGVHAFILVLPVGPVTDEDKAELQTIRKTFGSQVDDFSLILFTVESDPTAPAVVDFKRQNRDIQELCQSCGGRSVVVNMKDKQQIPELLDQVDQMRQSMDTPECYTTRTYACAEEAKVRQQEKIINTLEAKQQSSDSLRMVLIGKTGHGKSSSGNTILGVKKFKADCFQTSVTKQCQKEAGEVDGRPVVVVDTPGLFDTTLSNDEVTEEMVKCISLLSPGPHVFLLVLQIGRFTPEEKETLNLIKKVFGKNSSMFTIILFTRGDALKHHSKSAEVFFEKECDEFLKSLISDCGGRYHVLDNYDEQNRTQVSELITKIDTMVKGNGGSCFTNEMLQEAEAAIQKEVKKILKEKEEEMKREREELERRYEEEMEAMKRRIEEERKVTEQERKLRTKLLEEMEENIKKGRDERKKEQKNREDEEKKRKEQEERQRQQWEQEREDLEKKIKSESQEKETIDRKLEESRQEMKKKQKIWEKKQEEWWKNRRQEDEQRRQEEQKKQRKLQEQYEQERQRYENQRKEQDEIRRQQEERERKESEEKYKKNMEDMKKKYEEEARKQAEEFNEFKEKYSKDFEALIEKHNEELQDLKKQHEAEIQQQQGEHSREYRLLENLSSHKEQELKGKIERKDTEQKEEREKNQTQIKQLEELRKRQEEEMNKFINLKVIQIRKCTIS</sequence>
<feature type="domain" description="AIG1-type G" evidence="5">
    <location>
        <begin position="34"/>
        <end position="236"/>
    </location>
</feature>
<dbReference type="SUPFAM" id="SSF52540">
    <property type="entry name" value="P-loop containing nucleoside triphosphate hydrolases"/>
    <property type="match status" value="3"/>
</dbReference>
<dbReference type="InterPro" id="IPR027417">
    <property type="entry name" value="P-loop_NTPase"/>
</dbReference>
<dbReference type="PROSITE" id="PS51720">
    <property type="entry name" value="G_AIG1"/>
    <property type="match status" value="3"/>
</dbReference>
<evidence type="ECO:0000313" key="7">
    <source>
        <dbReference type="RefSeq" id="XP_008302851.1"/>
    </source>
</evidence>
<dbReference type="RefSeq" id="XP_008302851.1">
    <property type="nucleotide sequence ID" value="XM_008304629.1"/>
</dbReference>
<evidence type="ECO:0000313" key="6">
    <source>
        <dbReference type="Proteomes" id="UP000694891"/>
    </source>
</evidence>
<evidence type="ECO:0000256" key="2">
    <source>
        <dbReference type="ARBA" id="ARBA00022741"/>
    </source>
</evidence>
<dbReference type="InterPro" id="IPR006703">
    <property type="entry name" value="G_AIG1"/>
</dbReference>
<evidence type="ECO:0000259" key="5">
    <source>
        <dbReference type="PROSITE" id="PS51720"/>
    </source>
</evidence>
<protein>
    <submittedName>
        <fullName evidence="7">GTPase IMAP family member 8-like</fullName>
    </submittedName>
</protein>
<dbReference type="Gene3D" id="3.40.50.300">
    <property type="entry name" value="P-loop containing nucleotide triphosphate hydrolases"/>
    <property type="match status" value="4"/>
</dbReference>
<dbReference type="AlphaFoldDB" id="A0A9Y4NSQ6"/>
<dbReference type="FunFam" id="3.40.50.300:FF:000366">
    <property type="entry name" value="GTPase, IMAP family member 2"/>
    <property type="match status" value="1"/>
</dbReference>
<evidence type="ECO:0000256" key="4">
    <source>
        <dbReference type="SAM" id="MobiDB-lite"/>
    </source>
</evidence>
<name>A0A9Y4NSQ6_9TELE</name>
<dbReference type="Pfam" id="PF04548">
    <property type="entry name" value="AIG1"/>
    <property type="match status" value="4"/>
</dbReference>
<keyword evidence="3" id="KW-0342">GTP-binding</keyword>
<dbReference type="CDD" id="cd01852">
    <property type="entry name" value="AIG1"/>
    <property type="match status" value="1"/>
</dbReference>
<feature type="domain" description="AIG1-type G" evidence="5">
    <location>
        <begin position="408"/>
        <end position="598"/>
    </location>
</feature>
<organism evidence="6 7">
    <name type="scientific">Stegastes partitus</name>
    <name type="common">bicolor damselfish</name>
    <dbReference type="NCBI Taxonomy" id="144197"/>
    <lineage>
        <taxon>Eukaryota</taxon>
        <taxon>Metazoa</taxon>
        <taxon>Chordata</taxon>
        <taxon>Craniata</taxon>
        <taxon>Vertebrata</taxon>
        <taxon>Euteleostomi</taxon>
        <taxon>Actinopterygii</taxon>
        <taxon>Neopterygii</taxon>
        <taxon>Teleostei</taxon>
        <taxon>Neoteleostei</taxon>
        <taxon>Acanthomorphata</taxon>
        <taxon>Ovalentaria</taxon>
        <taxon>Pomacentridae</taxon>
        <taxon>Stegastes</taxon>
    </lineage>
</organism>
<accession>A0A9Y4NSQ6</accession>
<dbReference type="GO" id="GO:0005525">
    <property type="term" value="F:GTP binding"/>
    <property type="evidence" value="ECO:0007669"/>
    <property type="project" value="UniProtKB-KW"/>
</dbReference>
<gene>
    <name evidence="7" type="primary">LOC103374531</name>
</gene>
<feature type="domain" description="AIG1-type G" evidence="5">
    <location>
        <begin position="619"/>
        <end position="822"/>
    </location>
</feature>
<feature type="region of interest" description="Disordered" evidence="4">
    <location>
        <begin position="1075"/>
        <end position="1126"/>
    </location>
</feature>
<dbReference type="InterPro" id="IPR045058">
    <property type="entry name" value="GIMA/IAN/Toc"/>
</dbReference>
<feature type="region of interest" description="Disordered" evidence="4">
    <location>
        <begin position="886"/>
        <end position="1045"/>
    </location>
</feature>
<keyword evidence="2" id="KW-0547">Nucleotide-binding</keyword>
<dbReference type="PANTHER" id="PTHR10903:SF188">
    <property type="entry name" value="GTPASE IMAP FAMILY MEMBER 2-LIKE-RELATED"/>
    <property type="match status" value="1"/>
</dbReference>
<dbReference type="Proteomes" id="UP000694891">
    <property type="component" value="Unplaced"/>
</dbReference>
<comment type="similarity">
    <text evidence="1">Belongs to the TRAFAC class TrmE-Era-EngA-EngB-Septin-like GTPase superfamily. AIG1/Toc34/Toc159-like paraseptin GTPase family. IAN subfamily.</text>
</comment>
<feature type="compositionally biased region" description="Basic and acidic residues" evidence="4">
    <location>
        <begin position="1085"/>
        <end position="1126"/>
    </location>
</feature>
<keyword evidence="6" id="KW-1185">Reference proteome</keyword>